<feature type="transmembrane region" description="Helical" evidence="6">
    <location>
        <begin position="6"/>
        <end position="27"/>
    </location>
</feature>
<proteinExistence type="predicted"/>
<dbReference type="RefSeq" id="WP_316431162.1">
    <property type="nucleotide sequence ID" value="NZ_CP053586.1"/>
</dbReference>
<feature type="transmembrane region" description="Helical" evidence="6">
    <location>
        <begin position="107"/>
        <end position="129"/>
    </location>
</feature>
<dbReference type="AlphaFoldDB" id="A0AA97ALW2"/>
<evidence type="ECO:0000256" key="6">
    <source>
        <dbReference type="SAM" id="Phobius"/>
    </source>
</evidence>
<evidence type="ECO:0000256" key="4">
    <source>
        <dbReference type="ARBA" id="ARBA00022989"/>
    </source>
</evidence>
<evidence type="ECO:0000256" key="2">
    <source>
        <dbReference type="ARBA" id="ARBA00022475"/>
    </source>
</evidence>
<feature type="transmembrane region" description="Helical" evidence="6">
    <location>
        <begin position="39"/>
        <end position="61"/>
    </location>
</feature>
<evidence type="ECO:0000256" key="3">
    <source>
        <dbReference type="ARBA" id="ARBA00022692"/>
    </source>
</evidence>
<keyword evidence="3 6" id="KW-0812">Transmembrane</keyword>
<dbReference type="GO" id="GO:0005886">
    <property type="term" value="C:plasma membrane"/>
    <property type="evidence" value="ECO:0007669"/>
    <property type="project" value="UniProtKB-SubCell"/>
</dbReference>
<dbReference type="InterPro" id="IPR001123">
    <property type="entry name" value="LeuE-type"/>
</dbReference>
<organism evidence="7">
    <name type="scientific">Leptolyngbya sp. NK1-12</name>
    <dbReference type="NCBI Taxonomy" id="2547451"/>
    <lineage>
        <taxon>Bacteria</taxon>
        <taxon>Bacillati</taxon>
        <taxon>Cyanobacteriota</taxon>
        <taxon>Cyanophyceae</taxon>
        <taxon>Leptolyngbyales</taxon>
        <taxon>Leptolyngbyaceae</taxon>
        <taxon>Leptolyngbya group</taxon>
        <taxon>Leptolyngbya</taxon>
    </lineage>
</organism>
<comment type="subcellular location">
    <subcellularLocation>
        <location evidence="1">Cell membrane</location>
        <topology evidence="1">Multi-pass membrane protein</topology>
    </subcellularLocation>
</comment>
<feature type="transmembrane region" description="Helical" evidence="6">
    <location>
        <begin position="67"/>
        <end position="86"/>
    </location>
</feature>
<evidence type="ECO:0000256" key="5">
    <source>
        <dbReference type="ARBA" id="ARBA00023136"/>
    </source>
</evidence>
<dbReference type="PANTHER" id="PTHR30086:SF20">
    <property type="entry name" value="ARGININE EXPORTER PROTEIN ARGO-RELATED"/>
    <property type="match status" value="1"/>
</dbReference>
<dbReference type="GO" id="GO:0015171">
    <property type="term" value="F:amino acid transmembrane transporter activity"/>
    <property type="evidence" value="ECO:0007669"/>
    <property type="project" value="TreeGrafter"/>
</dbReference>
<dbReference type="Pfam" id="PF01810">
    <property type="entry name" value="LysE"/>
    <property type="match status" value="1"/>
</dbReference>
<reference evidence="7" key="1">
    <citation type="submission" date="2020-05" db="EMBL/GenBank/DDBJ databases">
        <authorList>
            <person name="Zhu T."/>
            <person name="Keshari N."/>
            <person name="Lu X."/>
        </authorList>
    </citation>
    <scope>NUCLEOTIDE SEQUENCE</scope>
    <source>
        <strain evidence="7">NK1-12</strain>
    </source>
</reference>
<evidence type="ECO:0000313" key="7">
    <source>
        <dbReference type="EMBL" id="WNZ25067.1"/>
    </source>
</evidence>
<accession>A0AA97ALW2</accession>
<evidence type="ECO:0000256" key="1">
    <source>
        <dbReference type="ARBA" id="ARBA00004651"/>
    </source>
</evidence>
<keyword evidence="2" id="KW-1003">Cell membrane</keyword>
<feature type="transmembrane region" description="Helical" evidence="6">
    <location>
        <begin position="185"/>
        <end position="204"/>
    </location>
</feature>
<name>A0AA97ALW2_9CYAN</name>
<gene>
    <name evidence="7" type="ORF">HJG54_20920</name>
</gene>
<keyword evidence="4 6" id="KW-1133">Transmembrane helix</keyword>
<sequence length="205" mass="21912">MTTNSIVALFGAMIVLAAVPSVSVLAVSTRSATAGLIHGVFTTLGIVVGDIIFILITIWGLTFLAETMGGLFVLIQYLGGAYLIWLGVRLWRSTSKPMQTEVKTTSLLSSFLTGLLITLGDQKATLFYLGFFPAFLDISNISYWDTGIIVAITIVAVGGVKLVYAFLADRARLLISSNMTNRMNTVAGCIMIAVGVFLISKAFLS</sequence>
<feature type="transmembrane region" description="Helical" evidence="6">
    <location>
        <begin position="141"/>
        <end position="164"/>
    </location>
</feature>
<dbReference type="PANTHER" id="PTHR30086">
    <property type="entry name" value="ARGININE EXPORTER PROTEIN ARGO"/>
    <property type="match status" value="1"/>
</dbReference>
<dbReference type="EMBL" id="CP053586">
    <property type="protein sequence ID" value="WNZ25067.1"/>
    <property type="molecule type" value="Genomic_DNA"/>
</dbReference>
<protein>
    <submittedName>
        <fullName evidence="7">LysE family translocator</fullName>
    </submittedName>
</protein>
<keyword evidence="5 6" id="KW-0472">Membrane</keyword>